<dbReference type="InterPro" id="IPR013216">
    <property type="entry name" value="Methyltransf_11"/>
</dbReference>
<evidence type="ECO:0000259" key="1">
    <source>
        <dbReference type="Pfam" id="PF08241"/>
    </source>
</evidence>
<keyword evidence="3" id="KW-1185">Reference proteome</keyword>
<accession>A0A1K1QGQ2</accession>
<dbReference type="STRING" id="1150368.SAMN02927921_02523"/>
<keyword evidence="2" id="KW-0808">Transferase</keyword>
<feature type="domain" description="Methyltransferase type 11" evidence="1">
    <location>
        <begin position="43"/>
        <end position="134"/>
    </location>
</feature>
<gene>
    <name evidence="2" type="ORF">SAMN02927921_02523</name>
</gene>
<dbReference type="PANTHER" id="PTHR43861">
    <property type="entry name" value="TRANS-ACONITATE 2-METHYLTRANSFERASE-RELATED"/>
    <property type="match status" value="1"/>
</dbReference>
<dbReference type="OrthoDB" id="703529at2"/>
<dbReference type="Pfam" id="PF08241">
    <property type="entry name" value="Methyltransf_11"/>
    <property type="match status" value="1"/>
</dbReference>
<dbReference type="InterPro" id="IPR029063">
    <property type="entry name" value="SAM-dependent_MTases_sf"/>
</dbReference>
<organism evidence="2 3">
    <name type="scientific">Sinomicrobium oceani</name>
    <dbReference type="NCBI Taxonomy" id="1150368"/>
    <lineage>
        <taxon>Bacteria</taxon>
        <taxon>Pseudomonadati</taxon>
        <taxon>Bacteroidota</taxon>
        <taxon>Flavobacteriia</taxon>
        <taxon>Flavobacteriales</taxon>
        <taxon>Flavobacteriaceae</taxon>
        <taxon>Sinomicrobium</taxon>
    </lineage>
</organism>
<dbReference type="Gene3D" id="3.40.50.150">
    <property type="entry name" value="Vaccinia Virus protein VP39"/>
    <property type="match status" value="1"/>
</dbReference>
<dbReference type="Proteomes" id="UP000182248">
    <property type="component" value="Unassembled WGS sequence"/>
</dbReference>
<dbReference type="CDD" id="cd02440">
    <property type="entry name" value="AdoMet_MTases"/>
    <property type="match status" value="1"/>
</dbReference>
<sequence length="208" mass="23733">MTEFWELSFRNNKAMWGEEPADVTKNIVKLFREHDLKNILIPGFGYGRNARVFTEQGFDVTGIEISKTAIAMAGEYCGHDVNVFHGPVSDMPFDEEMYDGIFCYALVHLLSDEDRLKFIRDCYEQLQPGGIMVFVTLSVNDARYGKGILLSENRFRSNHGVELFFYDSAVISKEFTAYGLVGMQEISEPENPIPGKPSQKFWTIICEK</sequence>
<dbReference type="GO" id="GO:0032259">
    <property type="term" value="P:methylation"/>
    <property type="evidence" value="ECO:0007669"/>
    <property type="project" value="UniProtKB-KW"/>
</dbReference>
<protein>
    <submittedName>
        <fullName evidence="2">Methyltransferase domain-containing protein</fullName>
    </submittedName>
</protein>
<keyword evidence="2" id="KW-0489">Methyltransferase</keyword>
<evidence type="ECO:0000313" key="2">
    <source>
        <dbReference type="EMBL" id="SFW58865.1"/>
    </source>
</evidence>
<dbReference type="GO" id="GO:0008757">
    <property type="term" value="F:S-adenosylmethionine-dependent methyltransferase activity"/>
    <property type="evidence" value="ECO:0007669"/>
    <property type="project" value="InterPro"/>
</dbReference>
<dbReference type="RefSeq" id="WP_072317741.1">
    <property type="nucleotide sequence ID" value="NZ_FPJE01000013.1"/>
</dbReference>
<dbReference type="AlphaFoldDB" id="A0A1K1QGQ2"/>
<reference evidence="2 3" key="1">
    <citation type="submission" date="2016-11" db="EMBL/GenBank/DDBJ databases">
        <authorList>
            <person name="Jaros S."/>
            <person name="Januszkiewicz K."/>
            <person name="Wedrychowicz H."/>
        </authorList>
    </citation>
    <scope>NUCLEOTIDE SEQUENCE [LARGE SCALE GENOMIC DNA]</scope>
    <source>
        <strain evidence="2 3">CGMCC 1.12145</strain>
    </source>
</reference>
<dbReference type="PANTHER" id="PTHR43861:SF1">
    <property type="entry name" value="TRANS-ACONITATE 2-METHYLTRANSFERASE"/>
    <property type="match status" value="1"/>
</dbReference>
<name>A0A1K1QGQ2_9FLAO</name>
<proteinExistence type="predicted"/>
<dbReference type="SUPFAM" id="SSF53335">
    <property type="entry name" value="S-adenosyl-L-methionine-dependent methyltransferases"/>
    <property type="match status" value="1"/>
</dbReference>
<dbReference type="EMBL" id="FPJE01000013">
    <property type="protein sequence ID" value="SFW58865.1"/>
    <property type="molecule type" value="Genomic_DNA"/>
</dbReference>
<evidence type="ECO:0000313" key="3">
    <source>
        <dbReference type="Proteomes" id="UP000182248"/>
    </source>
</evidence>